<dbReference type="GO" id="GO:0008168">
    <property type="term" value="F:methyltransferase activity"/>
    <property type="evidence" value="ECO:0007669"/>
    <property type="project" value="UniProtKB-KW"/>
</dbReference>
<dbReference type="PANTHER" id="PTHR47099:SF1">
    <property type="entry name" value="METHYLCOBAMIDE:COM METHYLTRANSFERASE MTBA"/>
    <property type="match status" value="1"/>
</dbReference>
<reference evidence="2 3" key="1">
    <citation type="submission" date="2018-08" db="EMBL/GenBank/DDBJ databases">
        <title>A genome reference for cultivated species of the human gut microbiota.</title>
        <authorList>
            <person name="Zou Y."/>
            <person name="Xue W."/>
            <person name="Luo G."/>
        </authorList>
    </citation>
    <scope>NUCLEOTIDE SEQUENCE [LARGE SCALE GENOMIC DNA]</scope>
    <source>
        <strain evidence="2 3">AF19-21</strain>
    </source>
</reference>
<keyword evidence="2" id="KW-0808">Transferase</keyword>
<dbReference type="GO" id="GO:0004853">
    <property type="term" value="F:uroporphyrinogen decarboxylase activity"/>
    <property type="evidence" value="ECO:0007669"/>
    <property type="project" value="InterPro"/>
</dbReference>
<keyword evidence="2" id="KW-0489">Methyltransferase</keyword>
<gene>
    <name evidence="2" type="ORF">DWX41_14555</name>
</gene>
<dbReference type="InterPro" id="IPR052024">
    <property type="entry name" value="Methanogen_methyltrans"/>
</dbReference>
<evidence type="ECO:0000313" key="2">
    <source>
        <dbReference type="EMBL" id="RGC29500.1"/>
    </source>
</evidence>
<proteinExistence type="predicted"/>
<sequence length="430" mass="49005">MRRCIMSGTSRERFLQTINHQDPGDVVVDLGAASTTGIHAEALSNLRRYLGLSPKRERISEPFQLLGEVDEEMRKALGIDIVGIGTNWTIYGFENTGWKTWHLPQGLEVEVPKDFVYTVDHKNNTYMYPCGDIHAKPVAKLPAGGYFFDNVDHTAGEFDEETASARKDFRDDYAVYTDSQLRFMEEQINYYYKNTDYALFGAAALTAMGDMAYIPGPAQKLPRGIRSPEDWLVAHYTVPEYVHECYEMQLETAMKNVKLLKEAAGNKIQAVFVSGTDLGTQRSQYISNDMYREFYLPYHKKLNDWIHQNTEWKVFFHSCGAIEKLMPELYEAGVDILNPVQCSADGMDPVMLKEKWGDKFVFWGGGVDTQKTLPFGTPEEVYAEVLERLKIFAPGGGFVFNTIHNIQGPTKPENIYAMFEAVRDYNRMTK</sequence>
<dbReference type="PANTHER" id="PTHR47099">
    <property type="entry name" value="METHYLCOBAMIDE:COM METHYLTRANSFERASE MTBA"/>
    <property type="match status" value="1"/>
</dbReference>
<dbReference type="AlphaFoldDB" id="A0A3E2WQN3"/>
<comment type="caution">
    <text evidence="2">The sequence shown here is derived from an EMBL/GenBank/DDBJ whole genome shotgun (WGS) entry which is preliminary data.</text>
</comment>
<dbReference type="Gene3D" id="3.20.20.210">
    <property type="match status" value="1"/>
</dbReference>
<organism evidence="2 3">
    <name type="scientific">Hungatella hathewayi</name>
    <dbReference type="NCBI Taxonomy" id="154046"/>
    <lineage>
        <taxon>Bacteria</taxon>
        <taxon>Bacillati</taxon>
        <taxon>Bacillota</taxon>
        <taxon>Clostridia</taxon>
        <taxon>Lachnospirales</taxon>
        <taxon>Lachnospiraceae</taxon>
        <taxon>Hungatella</taxon>
    </lineage>
</organism>
<accession>A0A3E2WQN3</accession>
<evidence type="ECO:0000259" key="1">
    <source>
        <dbReference type="Pfam" id="PF01208"/>
    </source>
</evidence>
<protein>
    <submittedName>
        <fullName evidence="2">Methyltransferase</fullName>
    </submittedName>
</protein>
<dbReference type="SUPFAM" id="SSF51726">
    <property type="entry name" value="UROD/MetE-like"/>
    <property type="match status" value="1"/>
</dbReference>
<name>A0A3E2WQN3_9FIRM</name>
<dbReference type="EMBL" id="QVIA01000016">
    <property type="protein sequence ID" value="RGC29500.1"/>
    <property type="molecule type" value="Genomic_DNA"/>
</dbReference>
<dbReference type="GO" id="GO:0006779">
    <property type="term" value="P:porphyrin-containing compound biosynthetic process"/>
    <property type="evidence" value="ECO:0007669"/>
    <property type="project" value="InterPro"/>
</dbReference>
<dbReference type="Pfam" id="PF01208">
    <property type="entry name" value="URO-D"/>
    <property type="match status" value="1"/>
</dbReference>
<dbReference type="Proteomes" id="UP000261111">
    <property type="component" value="Unassembled WGS sequence"/>
</dbReference>
<dbReference type="InterPro" id="IPR038071">
    <property type="entry name" value="UROD/MetE-like_sf"/>
</dbReference>
<evidence type="ECO:0000313" key="3">
    <source>
        <dbReference type="Proteomes" id="UP000261111"/>
    </source>
</evidence>
<feature type="domain" description="Uroporphyrinogen decarboxylase (URO-D)" evidence="1">
    <location>
        <begin position="226"/>
        <end position="425"/>
    </location>
</feature>
<dbReference type="GO" id="GO:0032259">
    <property type="term" value="P:methylation"/>
    <property type="evidence" value="ECO:0007669"/>
    <property type="project" value="UniProtKB-KW"/>
</dbReference>
<dbReference type="InterPro" id="IPR000257">
    <property type="entry name" value="Uroporphyrinogen_deCOase"/>
</dbReference>